<dbReference type="Proteomes" id="UP000615613">
    <property type="component" value="Chromosome"/>
</dbReference>
<evidence type="ECO:0000313" key="3">
    <source>
        <dbReference type="Proteomes" id="UP000615613"/>
    </source>
</evidence>
<dbReference type="RefSeq" id="WP_139113196.1">
    <property type="nucleotide sequence ID" value="NZ_CP077084.1"/>
</dbReference>
<reference evidence="1" key="1">
    <citation type="journal article" date="2020" name="Microorganisms">
        <title>Reliable Identification of Environmental Pseudomonas Isolates Using the rpoD Gene.</title>
        <authorList>
            <consortium name="The Broad Institute Genome Sequencing Platform"/>
            <person name="Girard L."/>
            <person name="Lood C."/>
            <person name="Rokni-Zadeh H."/>
            <person name="van Noort V."/>
            <person name="Lavigne R."/>
            <person name="De Mot R."/>
        </authorList>
    </citation>
    <scope>NUCLEOTIDE SEQUENCE [LARGE SCALE GENOMIC DNA]</scope>
    <source>
        <strain evidence="1">SWRI145</strain>
    </source>
</reference>
<name>A0A8H9YX91_9PSED</name>
<reference evidence="2" key="2">
    <citation type="submission" date="2021-06" db="EMBL/GenBank/DDBJ databases">
        <title>Updating the genus Pseudomonas: Description of 43 new species and partition of the Pseudomonas putida group.</title>
        <authorList>
            <person name="Girard L."/>
            <person name="Lood C."/>
            <person name="Vandamme P."/>
            <person name="Rokni-Zadeh H."/>
            <person name="van Noort V."/>
            <person name="Hofte M."/>
            <person name="Lavigne R."/>
            <person name="De Mot R."/>
        </authorList>
    </citation>
    <scope>NUCLEOTIDE SEQUENCE</scope>
    <source>
        <strain evidence="2">SWRI145</strain>
    </source>
</reference>
<dbReference type="EMBL" id="CP077084">
    <property type="protein sequence ID" value="QXH81394.1"/>
    <property type="molecule type" value="Genomic_DNA"/>
</dbReference>
<gene>
    <name evidence="2" type="ORF">HU722_0015300</name>
    <name evidence="1" type="ORF">HU722_27645</name>
</gene>
<dbReference type="AlphaFoldDB" id="A0A8H9YX91"/>
<organism evidence="1">
    <name type="scientific">Pseudomonas tritici</name>
    <dbReference type="NCBI Taxonomy" id="2745518"/>
    <lineage>
        <taxon>Bacteria</taxon>
        <taxon>Pseudomonadati</taxon>
        <taxon>Pseudomonadota</taxon>
        <taxon>Gammaproteobacteria</taxon>
        <taxon>Pseudomonadales</taxon>
        <taxon>Pseudomonadaceae</taxon>
        <taxon>Pseudomonas</taxon>
    </lineage>
</organism>
<dbReference type="KEGG" id="ptrt:HU722_0015300"/>
<sequence length="80" mass="8798">MTLSAHLSTPSLAHFVPFEPPFIQTSRLSLAALQTDASVQPPSVDGDSQLAQRYAQQPLTLQTTVLRSWSSRRFSQAART</sequence>
<dbReference type="EMBL" id="JABWQF010000019">
    <property type="protein sequence ID" value="MBC3295305.1"/>
    <property type="molecule type" value="Genomic_DNA"/>
</dbReference>
<accession>A0A8H9YX91</accession>
<proteinExistence type="predicted"/>
<protein>
    <submittedName>
        <fullName evidence="1">Uncharacterized protein</fullName>
    </submittedName>
</protein>
<keyword evidence="3" id="KW-1185">Reference proteome</keyword>
<evidence type="ECO:0000313" key="2">
    <source>
        <dbReference type="EMBL" id="QXH81394.1"/>
    </source>
</evidence>
<evidence type="ECO:0000313" key="1">
    <source>
        <dbReference type="EMBL" id="MBC3295305.1"/>
    </source>
</evidence>